<dbReference type="RefSeq" id="XP_033603369.1">
    <property type="nucleotide sequence ID" value="XM_033746544.1"/>
</dbReference>
<keyword evidence="1" id="KW-1133">Transmembrane helix</keyword>
<sequence>MRISLSALALVPTLLLAAPQPLTIYTSPVSSTSNTPATLLTLNYDPTTLSAEILSYNPPKDIPSGDPKATSSPLTRIFLNNPSSSPSVATSILSFSPTYQKTLILHVDDAGEIYHIGFATSGRGVQSPPNKAGNGENDHSAAEDEILVEVVKKGVGPQVHFNKPVVLNKEGKVEGKEPEKSFIQKYWWAIALFLLIQLVAGGGGGDEKK</sequence>
<accession>A0A6A6WDL3</accession>
<evidence type="ECO:0000256" key="1">
    <source>
        <dbReference type="SAM" id="Phobius"/>
    </source>
</evidence>
<dbReference type="GeneID" id="54487598"/>
<keyword evidence="1" id="KW-0812">Transmembrane</keyword>
<reference evidence="3" key="1">
    <citation type="journal article" date="2020" name="Stud. Mycol.">
        <title>101 Dothideomycetes genomes: a test case for predicting lifestyles and emergence of pathogens.</title>
        <authorList>
            <person name="Haridas S."/>
            <person name="Albert R."/>
            <person name="Binder M."/>
            <person name="Bloem J."/>
            <person name="Labutti K."/>
            <person name="Salamov A."/>
            <person name="Andreopoulos B."/>
            <person name="Baker S."/>
            <person name="Barry K."/>
            <person name="Bills G."/>
            <person name="Bluhm B."/>
            <person name="Cannon C."/>
            <person name="Castanera R."/>
            <person name="Culley D."/>
            <person name="Daum C."/>
            <person name="Ezra D."/>
            <person name="Gonzalez J."/>
            <person name="Henrissat B."/>
            <person name="Kuo A."/>
            <person name="Liang C."/>
            <person name="Lipzen A."/>
            <person name="Lutzoni F."/>
            <person name="Magnuson J."/>
            <person name="Mondo S."/>
            <person name="Nolan M."/>
            <person name="Ohm R."/>
            <person name="Pangilinan J."/>
            <person name="Park H.-J."/>
            <person name="Ramirez L."/>
            <person name="Alfaro M."/>
            <person name="Sun H."/>
            <person name="Tritt A."/>
            <person name="Yoshinaga Y."/>
            <person name="Zwiers L.-H."/>
            <person name="Turgeon B."/>
            <person name="Goodwin S."/>
            <person name="Spatafora J."/>
            <person name="Crous P."/>
            <person name="Grigoriev I."/>
        </authorList>
    </citation>
    <scope>NUCLEOTIDE SEQUENCE</scope>
    <source>
        <strain evidence="3">CBS 121739</strain>
    </source>
</reference>
<dbReference type="Pfam" id="PF21203">
    <property type="entry name" value="ECM10"/>
    <property type="match status" value="1"/>
</dbReference>
<evidence type="ECO:0000313" key="4">
    <source>
        <dbReference type="Proteomes" id="UP000799437"/>
    </source>
</evidence>
<keyword evidence="2" id="KW-0732">Signal</keyword>
<dbReference type="EMBL" id="ML996567">
    <property type="protein sequence ID" value="KAF2760918.1"/>
    <property type="molecule type" value="Genomic_DNA"/>
</dbReference>
<protein>
    <recommendedName>
        <fullName evidence="5">ER membrane protein complex subunit 10</fullName>
    </recommendedName>
</protein>
<evidence type="ECO:0008006" key="5">
    <source>
        <dbReference type="Google" id="ProtNLM"/>
    </source>
</evidence>
<evidence type="ECO:0000256" key="2">
    <source>
        <dbReference type="SAM" id="SignalP"/>
    </source>
</evidence>
<dbReference type="PANTHER" id="PTHR39219">
    <property type="entry name" value="ER MEMBRANE PROTEIN COMPLEX SUBUNIT 10"/>
    <property type="match status" value="1"/>
</dbReference>
<proteinExistence type="predicted"/>
<evidence type="ECO:0000313" key="3">
    <source>
        <dbReference type="EMBL" id="KAF2760918.1"/>
    </source>
</evidence>
<dbReference type="OrthoDB" id="1894652at2759"/>
<dbReference type="Proteomes" id="UP000799437">
    <property type="component" value="Unassembled WGS sequence"/>
</dbReference>
<organism evidence="3 4">
    <name type="scientific">Pseudovirgaria hyperparasitica</name>
    <dbReference type="NCBI Taxonomy" id="470096"/>
    <lineage>
        <taxon>Eukaryota</taxon>
        <taxon>Fungi</taxon>
        <taxon>Dikarya</taxon>
        <taxon>Ascomycota</taxon>
        <taxon>Pezizomycotina</taxon>
        <taxon>Dothideomycetes</taxon>
        <taxon>Dothideomycetes incertae sedis</taxon>
        <taxon>Acrospermales</taxon>
        <taxon>Acrospermaceae</taxon>
        <taxon>Pseudovirgaria</taxon>
    </lineage>
</organism>
<name>A0A6A6WDL3_9PEZI</name>
<feature type="chain" id="PRO_5025541330" description="ER membrane protein complex subunit 10" evidence="2">
    <location>
        <begin position="18"/>
        <end position="209"/>
    </location>
</feature>
<gene>
    <name evidence="3" type="ORF">EJ05DRAFT_497488</name>
</gene>
<keyword evidence="1" id="KW-0472">Membrane</keyword>
<feature type="signal peptide" evidence="2">
    <location>
        <begin position="1"/>
        <end position="17"/>
    </location>
</feature>
<keyword evidence="4" id="KW-1185">Reference proteome</keyword>
<dbReference type="AlphaFoldDB" id="A0A6A6WDL3"/>
<feature type="transmembrane region" description="Helical" evidence="1">
    <location>
        <begin position="186"/>
        <end position="205"/>
    </location>
</feature>
<dbReference type="PANTHER" id="PTHR39219:SF1">
    <property type="entry name" value="ER MEMBRANE PROTEIN COMPLEX SUBUNIT 10"/>
    <property type="match status" value="1"/>
</dbReference>